<accession>A0AAV5SF06</accession>
<sequence length="121" mass="14217">GHSPLFFVLFALFFFIQSASTLTVECSSNEACLLFRFPNPDKYEFFTGSQTDVIKSKILRFSISPIDDWKWNLDIRINFYEQVKFKIYDRLFFTISNKTATMSYIGLRKGPKQERSKVKSE</sequence>
<organism evidence="2 3">
    <name type="scientific">Pristionchus entomophagus</name>
    <dbReference type="NCBI Taxonomy" id="358040"/>
    <lineage>
        <taxon>Eukaryota</taxon>
        <taxon>Metazoa</taxon>
        <taxon>Ecdysozoa</taxon>
        <taxon>Nematoda</taxon>
        <taxon>Chromadorea</taxon>
        <taxon>Rhabditida</taxon>
        <taxon>Rhabditina</taxon>
        <taxon>Diplogasteromorpha</taxon>
        <taxon>Diplogasteroidea</taxon>
        <taxon>Neodiplogasteridae</taxon>
        <taxon>Pristionchus</taxon>
    </lineage>
</organism>
<evidence type="ECO:0000256" key="1">
    <source>
        <dbReference type="SAM" id="SignalP"/>
    </source>
</evidence>
<gene>
    <name evidence="2" type="ORF">PENTCL1PPCAC_2943</name>
</gene>
<reference evidence="2" key="1">
    <citation type="submission" date="2023-10" db="EMBL/GenBank/DDBJ databases">
        <title>Genome assembly of Pristionchus species.</title>
        <authorList>
            <person name="Yoshida K."/>
            <person name="Sommer R.J."/>
        </authorList>
    </citation>
    <scope>NUCLEOTIDE SEQUENCE</scope>
    <source>
        <strain evidence="2">RS0144</strain>
    </source>
</reference>
<comment type="caution">
    <text evidence="2">The sequence shown here is derived from an EMBL/GenBank/DDBJ whole genome shotgun (WGS) entry which is preliminary data.</text>
</comment>
<protein>
    <submittedName>
        <fullName evidence="2">Uncharacterized protein</fullName>
    </submittedName>
</protein>
<name>A0AAV5SF06_9BILA</name>
<proteinExistence type="predicted"/>
<keyword evidence="3" id="KW-1185">Reference proteome</keyword>
<dbReference type="Proteomes" id="UP001432027">
    <property type="component" value="Unassembled WGS sequence"/>
</dbReference>
<dbReference type="AlphaFoldDB" id="A0AAV5SF06"/>
<feature type="non-terminal residue" evidence="2">
    <location>
        <position position="1"/>
    </location>
</feature>
<keyword evidence="1" id="KW-0732">Signal</keyword>
<evidence type="ECO:0000313" key="2">
    <source>
        <dbReference type="EMBL" id="GMS80768.1"/>
    </source>
</evidence>
<feature type="chain" id="PRO_5043943997" evidence="1">
    <location>
        <begin position="22"/>
        <end position="121"/>
    </location>
</feature>
<feature type="non-terminal residue" evidence="2">
    <location>
        <position position="121"/>
    </location>
</feature>
<evidence type="ECO:0000313" key="3">
    <source>
        <dbReference type="Proteomes" id="UP001432027"/>
    </source>
</evidence>
<feature type="signal peptide" evidence="1">
    <location>
        <begin position="1"/>
        <end position="21"/>
    </location>
</feature>
<dbReference type="EMBL" id="BTSX01000001">
    <property type="protein sequence ID" value="GMS80768.1"/>
    <property type="molecule type" value="Genomic_DNA"/>
</dbReference>